<dbReference type="SUPFAM" id="SSF53720">
    <property type="entry name" value="ALDH-like"/>
    <property type="match status" value="1"/>
</dbReference>
<reference evidence="6" key="1">
    <citation type="journal article" date="2017" name="Genome Announc.">
        <title>Draft Genome Sequence of Terrimicrobium sacchariphilum NM-5T, a Facultative Anaerobic Soil Bacterium of the Class Spartobacteria.</title>
        <authorList>
            <person name="Qiu Y.L."/>
            <person name="Tourlousse D.M."/>
            <person name="Matsuura N."/>
            <person name="Ohashi A."/>
            <person name="Sekiguchi Y."/>
        </authorList>
    </citation>
    <scope>NUCLEOTIDE SEQUENCE [LARGE SCALE GENOMIC DNA]</scope>
    <source>
        <strain evidence="6">NM-5</strain>
    </source>
</reference>
<dbReference type="Gene3D" id="3.40.309.10">
    <property type="entry name" value="Aldehyde Dehydrogenase, Chain A, domain 2"/>
    <property type="match status" value="1"/>
</dbReference>
<dbReference type="InParanoid" id="A0A146G9M9"/>
<evidence type="ECO:0000256" key="1">
    <source>
        <dbReference type="ARBA" id="ARBA00023002"/>
    </source>
</evidence>
<organism evidence="5 6">
    <name type="scientific">Terrimicrobium sacchariphilum</name>
    <dbReference type="NCBI Taxonomy" id="690879"/>
    <lineage>
        <taxon>Bacteria</taxon>
        <taxon>Pseudomonadati</taxon>
        <taxon>Verrucomicrobiota</taxon>
        <taxon>Terrimicrobiia</taxon>
        <taxon>Terrimicrobiales</taxon>
        <taxon>Terrimicrobiaceae</taxon>
        <taxon>Terrimicrobium</taxon>
    </lineage>
</organism>
<keyword evidence="6" id="KW-1185">Reference proteome</keyword>
<dbReference type="InterPro" id="IPR015590">
    <property type="entry name" value="Aldehyde_DH_dom"/>
</dbReference>
<keyword evidence="1 3" id="KW-0560">Oxidoreductase</keyword>
<evidence type="ECO:0000313" key="6">
    <source>
        <dbReference type="Proteomes" id="UP000076023"/>
    </source>
</evidence>
<dbReference type="InterPro" id="IPR016163">
    <property type="entry name" value="Ald_DH_C"/>
</dbReference>
<protein>
    <submittedName>
        <fullName evidence="5">Succinylglutamic semialdehyde dehydrogenase</fullName>
    </submittedName>
</protein>
<dbReference type="InterPro" id="IPR029510">
    <property type="entry name" value="Ald_DH_CS_GLU"/>
</dbReference>
<evidence type="ECO:0000259" key="4">
    <source>
        <dbReference type="Pfam" id="PF00171"/>
    </source>
</evidence>
<dbReference type="RefSeq" id="WP_075079826.1">
    <property type="nucleotide sequence ID" value="NZ_BDCO01000002.1"/>
</dbReference>
<dbReference type="InterPro" id="IPR016161">
    <property type="entry name" value="Ald_DH/histidinol_DH"/>
</dbReference>
<sequence length="457" mass="49067">MNEPAVWTNRSPGDLTVSLPEAHSGNVEASVSRAVKAFPEWRRASLDDRITALKGAQEAVKARQEELAVLIATEMGKPLREARIELGAVIAKFDLTFEDARRYIGEEAVEKGPHPAVVRHRARGPAAVISPFNFPIHLGHGAAMAYLVAGNTVLFKPSPLVATTVAAYAEAMQSALPPGVFELVQGWGAIGQAVCLHPAVRSVCFTGSVPVGKALARDLAEDYSKSVALELGGKNAVIVLSDADLALAAECTADAMCLTTGQRCNASSRVLVAREVEKDYCELLKASLQRYQPGYPLDETTMLGPLATERSVQRYSGFLAERAEWIVPGEVLPQMNGHTGYYVRPAVAKFASGVSDQEMFCPIVSLQTFDGDEELVALHDSVPFGLTASIFTATEESFREIGDRLEVGNLYWNLPTTFSPSTLPFGGFGASGNGKPGGRGFVRFAVDEQAVQWRAAK</sequence>
<dbReference type="Pfam" id="PF00171">
    <property type="entry name" value="Aldedh"/>
    <property type="match status" value="1"/>
</dbReference>
<name>A0A146G9M9_TERSA</name>
<proteinExistence type="inferred from homology"/>
<gene>
    <name evidence="5" type="ORF">TSACC_22594</name>
</gene>
<dbReference type="PROSITE" id="PS00687">
    <property type="entry name" value="ALDEHYDE_DEHYDR_GLU"/>
    <property type="match status" value="1"/>
</dbReference>
<comment type="similarity">
    <text evidence="3">Belongs to the aldehyde dehydrogenase family.</text>
</comment>
<evidence type="ECO:0000256" key="2">
    <source>
        <dbReference type="PROSITE-ProRule" id="PRU10007"/>
    </source>
</evidence>
<dbReference type="PANTHER" id="PTHR11699">
    <property type="entry name" value="ALDEHYDE DEHYDROGENASE-RELATED"/>
    <property type="match status" value="1"/>
</dbReference>
<dbReference type="InterPro" id="IPR016162">
    <property type="entry name" value="Ald_DH_N"/>
</dbReference>
<dbReference type="OrthoDB" id="9762913at2"/>
<dbReference type="FunCoup" id="A0A146G9M9">
    <property type="interactions" value="5"/>
</dbReference>
<feature type="active site" evidence="2">
    <location>
        <position position="230"/>
    </location>
</feature>
<accession>A0A146G9M9</accession>
<dbReference type="Proteomes" id="UP000076023">
    <property type="component" value="Unassembled WGS sequence"/>
</dbReference>
<dbReference type="AlphaFoldDB" id="A0A146G9M9"/>
<dbReference type="EMBL" id="BDCO01000002">
    <property type="protein sequence ID" value="GAT34170.1"/>
    <property type="molecule type" value="Genomic_DNA"/>
</dbReference>
<evidence type="ECO:0000313" key="5">
    <source>
        <dbReference type="EMBL" id="GAT34170.1"/>
    </source>
</evidence>
<dbReference type="STRING" id="690879.TSACC_22594"/>
<evidence type="ECO:0000256" key="3">
    <source>
        <dbReference type="RuleBase" id="RU003345"/>
    </source>
</evidence>
<comment type="caution">
    <text evidence="5">The sequence shown here is derived from an EMBL/GenBank/DDBJ whole genome shotgun (WGS) entry which is preliminary data.</text>
</comment>
<dbReference type="GO" id="GO:0016620">
    <property type="term" value="F:oxidoreductase activity, acting on the aldehyde or oxo group of donors, NAD or NADP as acceptor"/>
    <property type="evidence" value="ECO:0007669"/>
    <property type="project" value="InterPro"/>
</dbReference>
<feature type="domain" description="Aldehyde dehydrogenase" evidence="4">
    <location>
        <begin position="9"/>
        <end position="446"/>
    </location>
</feature>
<dbReference type="Gene3D" id="3.40.605.10">
    <property type="entry name" value="Aldehyde Dehydrogenase, Chain A, domain 1"/>
    <property type="match status" value="1"/>
</dbReference>